<evidence type="ECO:0000313" key="1">
    <source>
        <dbReference type="EMBL" id="MPC87533.1"/>
    </source>
</evidence>
<dbReference type="AlphaFoldDB" id="A0A5B7IZ53"/>
<sequence length="85" mass="9025">MRGAAANAPGVDSRAGLAVWREWGQRHGSGGADAEDGAAEWVTVGMEFVAAEEQNKNEVLKCSSLEILEPDPTNACEMPGRILEL</sequence>
<dbReference type="Proteomes" id="UP000324222">
    <property type="component" value="Unassembled WGS sequence"/>
</dbReference>
<reference evidence="1 2" key="1">
    <citation type="submission" date="2019-05" db="EMBL/GenBank/DDBJ databases">
        <title>Another draft genome of Portunus trituberculatus and its Hox gene families provides insights of decapod evolution.</title>
        <authorList>
            <person name="Jeong J.-H."/>
            <person name="Song I."/>
            <person name="Kim S."/>
            <person name="Choi T."/>
            <person name="Kim D."/>
            <person name="Ryu S."/>
            <person name="Kim W."/>
        </authorList>
    </citation>
    <scope>NUCLEOTIDE SEQUENCE [LARGE SCALE GENOMIC DNA]</scope>
    <source>
        <tissue evidence="1">Muscle</tissue>
    </source>
</reference>
<keyword evidence="2" id="KW-1185">Reference proteome</keyword>
<accession>A0A5B7IZ53</accession>
<name>A0A5B7IZ53_PORTR</name>
<proteinExistence type="predicted"/>
<dbReference type="EMBL" id="VSRR010074797">
    <property type="protein sequence ID" value="MPC87533.1"/>
    <property type="molecule type" value="Genomic_DNA"/>
</dbReference>
<gene>
    <name evidence="1" type="ORF">E2C01_082398</name>
</gene>
<evidence type="ECO:0000313" key="2">
    <source>
        <dbReference type="Proteomes" id="UP000324222"/>
    </source>
</evidence>
<comment type="caution">
    <text evidence="1">The sequence shown here is derived from an EMBL/GenBank/DDBJ whole genome shotgun (WGS) entry which is preliminary data.</text>
</comment>
<organism evidence="1 2">
    <name type="scientific">Portunus trituberculatus</name>
    <name type="common">Swimming crab</name>
    <name type="synonym">Neptunus trituberculatus</name>
    <dbReference type="NCBI Taxonomy" id="210409"/>
    <lineage>
        <taxon>Eukaryota</taxon>
        <taxon>Metazoa</taxon>
        <taxon>Ecdysozoa</taxon>
        <taxon>Arthropoda</taxon>
        <taxon>Crustacea</taxon>
        <taxon>Multicrustacea</taxon>
        <taxon>Malacostraca</taxon>
        <taxon>Eumalacostraca</taxon>
        <taxon>Eucarida</taxon>
        <taxon>Decapoda</taxon>
        <taxon>Pleocyemata</taxon>
        <taxon>Brachyura</taxon>
        <taxon>Eubrachyura</taxon>
        <taxon>Portunoidea</taxon>
        <taxon>Portunidae</taxon>
        <taxon>Portuninae</taxon>
        <taxon>Portunus</taxon>
    </lineage>
</organism>
<protein>
    <submittedName>
        <fullName evidence="1">Uncharacterized protein</fullName>
    </submittedName>
</protein>